<evidence type="ECO:0000313" key="2">
    <source>
        <dbReference type="Proteomes" id="UP000326112"/>
    </source>
</evidence>
<proteinExistence type="predicted"/>
<dbReference type="Proteomes" id="UP000326112">
    <property type="component" value="Unassembled WGS sequence"/>
</dbReference>
<reference evidence="1 2" key="1">
    <citation type="journal article" date="2020" name="Int. J. Syst. Evol. Microbiol.">
        <title>Pseudomonas kitaguniensis sp. nov., a pathogen causing bacterial rot of Welsh onion in Japan.</title>
        <authorList>
            <person name="Sawada H."/>
            <person name="Fujikawa T."/>
            <person name="Nishiwaki Y."/>
            <person name="Horita H."/>
        </authorList>
    </citation>
    <scope>NUCLEOTIDE SEQUENCE [LARGE SCALE GENOMIC DNA]</scope>
    <source>
        <strain evidence="1 2">MAFF 212408</strain>
    </source>
</reference>
<reference evidence="1 2" key="2">
    <citation type="journal article" date="2023" name="Plant Pathol.">
        <title>Dismantling and reorganizing Pseudomonas marginalis sensu#lato.</title>
        <authorList>
            <person name="Sawada H."/>
            <person name="Fujikawa T."/>
            <person name="Satou M."/>
        </authorList>
    </citation>
    <scope>NUCLEOTIDE SEQUENCE [LARGE SCALE GENOMIC DNA]</scope>
    <source>
        <strain evidence="1 2">MAFF 212408</strain>
    </source>
</reference>
<name>A0A5N7KIR6_9PSED</name>
<gene>
    <name evidence="1" type="ORF">F0169_08325</name>
</gene>
<evidence type="ECO:0000313" key="1">
    <source>
        <dbReference type="EMBL" id="MPR02084.1"/>
    </source>
</evidence>
<organism evidence="1 2">
    <name type="scientific">Pseudomonas kitaguniensis</name>
    <dbReference type="NCBI Taxonomy" id="2607908"/>
    <lineage>
        <taxon>Bacteria</taxon>
        <taxon>Pseudomonadati</taxon>
        <taxon>Pseudomonadota</taxon>
        <taxon>Gammaproteobacteria</taxon>
        <taxon>Pseudomonadales</taxon>
        <taxon>Pseudomonadaceae</taxon>
        <taxon>Pseudomonas</taxon>
    </lineage>
</organism>
<sequence>MPAMQARRCFRHTKVMPSRASRLPHKPAPTLDLLRLSVALRFCLFMGMAQPLAAVGQVQAHGRSRGV</sequence>
<protein>
    <submittedName>
        <fullName evidence="1">Uncharacterized protein</fullName>
    </submittedName>
</protein>
<keyword evidence="2" id="KW-1185">Reference proteome</keyword>
<accession>A0A5N7KIR6</accession>
<dbReference type="EMBL" id="VUAZ01000042">
    <property type="protein sequence ID" value="MPR02084.1"/>
    <property type="molecule type" value="Genomic_DNA"/>
</dbReference>
<comment type="caution">
    <text evidence="1">The sequence shown here is derived from an EMBL/GenBank/DDBJ whole genome shotgun (WGS) entry which is preliminary data.</text>
</comment>